<proteinExistence type="predicted"/>
<name>A0ABD5LXL9_9EURY</name>
<protein>
    <recommendedName>
        <fullName evidence="4">Lipoprotein</fullName>
    </recommendedName>
</protein>
<evidence type="ECO:0000313" key="3">
    <source>
        <dbReference type="Proteomes" id="UP001567572"/>
    </source>
</evidence>
<dbReference type="PROSITE" id="PS51257">
    <property type="entry name" value="PROKAR_LIPOPROTEIN"/>
    <property type="match status" value="1"/>
</dbReference>
<dbReference type="EMBL" id="JBEDNY010000001">
    <property type="protein sequence ID" value="MEZ3162737.1"/>
    <property type="molecule type" value="Genomic_DNA"/>
</dbReference>
<evidence type="ECO:0008006" key="4">
    <source>
        <dbReference type="Google" id="ProtNLM"/>
    </source>
</evidence>
<sequence length="216" mass="22667">MADIPRRRALLAAASGIAALAGCAGSETASNSVPSRERPIDDYELEKVRDEAGDALVAAGESLPSPSSDEPARGRRGARRVLVADDDLGELTFAETDPGETLRSFCGATDFDAASVYLLAMPVRACREIRFRSVSVEPDDLAEGELHPYAQFCEAYRPADAACAPDEFHTVGFAIRLPVAADGSTGSGRGMRGSCRRRGRPAVFNSSATESGGDGA</sequence>
<dbReference type="AlphaFoldDB" id="A0ABD5LXL9"/>
<accession>A0ABD5LXL9</accession>
<organism evidence="2 3">
    <name type="scientific">Halorubrum miltondacostae</name>
    <dbReference type="NCBI Taxonomy" id="3076378"/>
    <lineage>
        <taxon>Archaea</taxon>
        <taxon>Methanobacteriati</taxon>
        <taxon>Methanobacteriota</taxon>
        <taxon>Stenosarchaea group</taxon>
        <taxon>Halobacteria</taxon>
        <taxon>Halobacteriales</taxon>
        <taxon>Haloferacaceae</taxon>
        <taxon>Halorubrum</taxon>
    </lineage>
</organism>
<evidence type="ECO:0000256" key="1">
    <source>
        <dbReference type="SAM" id="MobiDB-lite"/>
    </source>
</evidence>
<dbReference type="Proteomes" id="UP001567572">
    <property type="component" value="Unassembled WGS sequence"/>
</dbReference>
<reference evidence="2 3" key="1">
    <citation type="submission" date="2024-06" db="EMBL/GenBank/DDBJ databases">
        <title>Halorubrum miltondacostae sp. nov., a potential PHA producer isolated from an inland solar saltern in Rio Maior, Portugal.</title>
        <authorList>
            <person name="Albuquerque L."/>
            <person name="Viver T."/>
            <person name="Barroso C."/>
            <person name="Claudino R."/>
            <person name="Galvan M."/>
            <person name="Simoes G."/>
            <person name="Lobo Da Cunha A."/>
            <person name="Egas C."/>
        </authorList>
    </citation>
    <scope>NUCLEOTIDE SEQUENCE [LARGE SCALE GENOMIC DNA]</scope>
    <source>
        <strain evidence="2 3">RMP-11</strain>
    </source>
</reference>
<dbReference type="RefSeq" id="WP_371159720.1">
    <property type="nucleotide sequence ID" value="NZ_JBEDNX010000012.1"/>
</dbReference>
<evidence type="ECO:0000313" key="2">
    <source>
        <dbReference type="EMBL" id="MEZ3162737.1"/>
    </source>
</evidence>
<feature type="region of interest" description="Disordered" evidence="1">
    <location>
        <begin position="55"/>
        <end position="77"/>
    </location>
</feature>
<feature type="region of interest" description="Disordered" evidence="1">
    <location>
        <begin position="183"/>
        <end position="216"/>
    </location>
</feature>
<comment type="caution">
    <text evidence="2">The sequence shown here is derived from an EMBL/GenBank/DDBJ whole genome shotgun (WGS) entry which is preliminary data.</text>
</comment>
<keyword evidence="3" id="KW-1185">Reference proteome</keyword>
<gene>
    <name evidence="2" type="ORF">ABNG04_02395</name>
</gene>